<evidence type="ECO:0000313" key="8">
    <source>
        <dbReference type="Proteomes" id="UP000799536"/>
    </source>
</evidence>
<proteinExistence type="predicted"/>
<organism evidence="7 8">
    <name type="scientific">Delitschia confertaspora ATCC 74209</name>
    <dbReference type="NCBI Taxonomy" id="1513339"/>
    <lineage>
        <taxon>Eukaryota</taxon>
        <taxon>Fungi</taxon>
        <taxon>Dikarya</taxon>
        <taxon>Ascomycota</taxon>
        <taxon>Pezizomycotina</taxon>
        <taxon>Dothideomycetes</taxon>
        <taxon>Pleosporomycetidae</taxon>
        <taxon>Pleosporales</taxon>
        <taxon>Delitschiaceae</taxon>
        <taxon>Delitschia</taxon>
    </lineage>
</organism>
<accession>A0A9P4JXL1</accession>
<evidence type="ECO:0000256" key="5">
    <source>
        <dbReference type="ARBA" id="ARBA00023288"/>
    </source>
</evidence>
<keyword evidence="5" id="KW-0449">Lipoprotein</keyword>
<evidence type="ECO:0000256" key="3">
    <source>
        <dbReference type="ARBA" id="ARBA00023136"/>
    </source>
</evidence>
<keyword evidence="8" id="KW-1185">Reference proteome</keyword>
<dbReference type="GO" id="GO:0032008">
    <property type="term" value="P:positive regulation of TOR signaling"/>
    <property type="evidence" value="ECO:0007669"/>
    <property type="project" value="InterPro"/>
</dbReference>
<dbReference type="GO" id="GO:0031902">
    <property type="term" value="C:late endosome membrane"/>
    <property type="evidence" value="ECO:0007669"/>
    <property type="project" value="InterPro"/>
</dbReference>
<dbReference type="GO" id="GO:0071230">
    <property type="term" value="P:cellular response to amino acid stimulus"/>
    <property type="evidence" value="ECO:0007669"/>
    <property type="project" value="InterPro"/>
</dbReference>
<evidence type="ECO:0000313" key="7">
    <source>
        <dbReference type="EMBL" id="KAF2205392.1"/>
    </source>
</evidence>
<sequence length="152" mass="16746">MGICASCLSLGRRSSDSDVSQHLLSDPYHQYGSINASAPHGILQPDPEEIRRQRDALERICAQTSDKLIDVSQSAYTDEGSKMTSEFPRLFNERFPESKSAGSRPSSADPCLDGDEESWVDNVISNKEGDEGNWEHVVSLKSGVLVVDFDKL</sequence>
<dbReference type="InterPro" id="IPR028209">
    <property type="entry name" value="LAMTOR1/MEH1"/>
</dbReference>
<evidence type="ECO:0000256" key="4">
    <source>
        <dbReference type="ARBA" id="ARBA00023139"/>
    </source>
</evidence>
<evidence type="ECO:0008006" key="9">
    <source>
        <dbReference type="Google" id="ProtNLM"/>
    </source>
</evidence>
<evidence type="ECO:0000256" key="2">
    <source>
        <dbReference type="ARBA" id="ARBA00022707"/>
    </source>
</evidence>
<dbReference type="GO" id="GO:0071986">
    <property type="term" value="C:Ragulator complex"/>
    <property type="evidence" value="ECO:0007669"/>
    <property type="project" value="InterPro"/>
</dbReference>
<dbReference type="GO" id="GO:0016197">
    <property type="term" value="P:endosomal transport"/>
    <property type="evidence" value="ECO:0007669"/>
    <property type="project" value="InterPro"/>
</dbReference>
<dbReference type="GO" id="GO:0045121">
    <property type="term" value="C:membrane raft"/>
    <property type="evidence" value="ECO:0007669"/>
    <property type="project" value="InterPro"/>
</dbReference>
<dbReference type="Pfam" id="PF15454">
    <property type="entry name" value="LAMTOR"/>
    <property type="match status" value="1"/>
</dbReference>
<reference evidence="7" key="1">
    <citation type="journal article" date="2020" name="Stud. Mycol.">
        <title>101 Dothideomycetes genomes: a test case for predicting lifestyles and emergence of pathogens.</title>
        <authorList>
            <person name="Haridas S."/>
            <person name="Albert R."/>
            <person name="Binder M."/>
            <person name="Bloem J."/>
            <person name="Labutti K."/>
            <person name="Salamov A."/>
            <person name="Andreopoulos B."/>
            <person name="Baker S."/>
            <person name="Barry K."/>
            <person name="Bills G."/>
            <person name="Bluhm B."/>
            <person name="Cannon C."/>
            <person name="Castanera R."/>
            <person name="Culley D."/>
            <person name="Daum C."/>
            <person name="Ezra D."/>
            <person name="Gonzalez J."/>
            <person name="Henrissat B."/>
            <person name="Kuo A."/>
            <person name="Liang C."/>
            <person name="Lipzen A."/>
            <person name="Lutzoni F."/>
            <person name="Magnuson J."/>
            <person name="Mondo S."/>
            <person name="Nolan M."/>
            <person name="Ohm R."/>
            <person name="Pangilinan J."/>
            <person name="Park H.-J."/>
            <person name="Ramirez L."/>
            <person name="Alfaro M."/>
            <person name="Sun H."/>
            <person name="Tritt A."/>
            <person name="Yoshinaga Y."/>
            <person name="Zwiers L.-H."/>
            <person name="Turgeon B."/>
            <person name="Goodwin S."/>
            <person name="Spatafora J."/>
            <person name="Crous P."/>
            <person name="Grigoriev I."/>
        </authorList>
    </citation>
    <scope>NUCLEOTIDE SEQUENCE</scope>
    <source>
        <strain evidence="7">ATCC 74209</strain>
    </source>
</reference>
<keyword evidence="3" id="KW-0472">Membrane</keyword>
<gene>
    <name evidence="7" type="ORF">GQ43DRAFT_362490</name>
</gene>
<keyword evidence="2" id="KW-0519">Myristate</keyword>
<feature type="region of interest" description="Disordered" evidence="6">
    <location>
        <begin position="95"/>
        <end position="116"/>
    </location>
</feature>
<dbReference type="Proteomes" id="UP000799536">
    <property type="component" value="Unassembled WGS sequence"/>
</dbReference>
<dbReference type="AlphaFoldDB" id="A0A9P4JXL1"/>
<dbReference type="SMART" id="SM01262">
    <property type="entry name" value="LAMTOR"/>
    <property type="match status" value="1"/>
</dbReference>
<evidence type="ECO:0000256" key="6">
    <source>
        <dbReference type="SAM" id="MobiDB-lite"/>
    </source>
</evidence>
<dbReference type="OrthoDB" id="5299893at2759"/>
<evidence type="ECO:0000256" key="1">
    <source>
        <dbReference type="ARBA" id="ARBA00004308"/>
    </source>
</evidence>
<name>A0A9P4JXL1_9PLEO</name>
<protein>
    <recommendedName>
        <fullName evidence="9">Late endosomal/lysosomal adaptor and MAPK and MTOR activator-domain-containing protein</fullName>
    </recommendedName>
</protein>
<dbReference type="EMBL" id="ML993857">
    <property type="protein sequence ID" value="KAF2205392.1"/>
    <property type="molecule type" value="Genomic_DNA"/>
</dbReference>
<comment type="subcellular location">
    <subcellularLocation>
        <location evidence="1">Endomembrane system</location>
    </subcellularLocation>
</comment>
<dbReference type="GO" id="GO:0043410">
    <property type="term" value="P:positive regulation of MAPK cascade"/>
    <property type="evidence" value="ECO:0007669"/>
    <property type="project" value="InterPro"/>
</dbReference>
<comment type="caution">
    <text evidence="7">The sequence shown here is derived from an EMBL/GenBank/DDBJ whole genome shotgun (WGS) entry which is preliminary data.</text>
</comment>
<keyword evidence="4" id="KW-0564">Palmitate</keyword>
<dbReference type="GO" id="GO:0001919">
    <property type="term" value="P:regulation of receptor recycling"/>
    <property type="evidence" value="ECO:0007669"/>
    <property type="project" value="InterPro"/>
</dbReference>